<evidence type="ECO:0000256" key="4">
    <source>
        <dbReference type="ARBA" id="ARBA00023004"/>
    </source>
</evidence>
<evidence type="ECO:0000313" key="8">
    <source>
        <dbReference type="EMBL" id="KWT82523.1"/>
    </source>
</evidence>
<dbReference type="SFLD" id="SFLDS00029">
    <property type="entry name" value="Radical_SAM"/>
    <property type="match status" value="1"/>
</dbReference>
<dbReference type="CDD" id="cd01335">
    <property type="entry name" value="Radical_SAM"/>
    <property type="match status" value="1"/>
</dbReference>
<dbReference type="SUPFAM" id="SSF102114">
    <property type="entry name" value="Radical SAM enzymes"/>
    <property type="match status" value="1"/>
</dbReference>
<dbReference type="RefSeq" id="WP_085053063.1">
    <property type="nucleotide sequence ID" value="NZ_LNQR01000087.1"/>
</dbReference>
<name>A0ABR5SEI1_9BACT</name>
<keyword evidence="4" id="KW-0408">Iron</keyword>
<reference evidence="8 9" key="1">
    <citation type="submission" date="2015-11" db="EMBL/GenBank/DDBJ databases">
        <authorList>
            <person name="Lin W."/>
        </authorList>
    </citation>
    <scope>NUCLEOTIDE SEQUENCE [LARGE SCALE GENOMIC DNA]</scope>
    <source>
        <strain evidence="8 9">HCH-1</strain>
    </source>
</reference>
<dbReference type="InterPro" id="IPR013785">
    <property type="entry name" value="Aldolase_TIM"/>
</dbReference>
<dbReference type="InterPro" id="IPR058240">
    <property type="entry name" value="rSAM_sf"/>
</dbReference>
<sequence>MAEAVFLIRHNLKKYIRKLTGSLPLMYNLGISSVCNLRCSLCTRDNYEQQGFADVEKLKIMIGEIPTYSIVVIVDLGETFLHTGAAEIFSELKKRHIWVDVFTNGTIICEALGNVLKNIDRIRVSVDTVNADRANILRRNLNLVQLKENLIKMRTIRDHVNIPVELSFATTISSHNYMELMDIVYFLAEVRFDSIFFNLQEDWSPYGNNREGLSEPKMAATIKNELNGAIQFCHKHDIFTYQEPSVLFNGKDLYENCRWTVDEFLINWSGYMLPCCLRRDYRVFNLGNVYADGSLSKTLSSDIVKNFHKSKRYNQICKNCNKYQ</sequence>
<feature type="domain" description="4Fe4S-binding SPASM" evidence="7">
    <location>
        <begin position="257"/>
        <end position="321"/>
    </location>
</feature>
<feature type="domain" description="Radical SAM core" evidence="6">
    <location>
        <begin position="31"/>
        <end position="154"/>
    </location>
</feature>
<keyword evidence="2" id="KW-0949">S-adenosyl-L-methionine</keyword>
<keyword evidence="3" id="KW-0479">Metal-binding</keyword>
<accession>A0ABR5SEI1</accession>
<gene>
    <name evidence="8" type="ORF">ASN18_2465</name>
</gene>
<evidence type="ECO:0000259" key="7">
    <source>
        <dbReference type="Pfam" id="PF13186"/>
    </source>
</evidence>
<keyword evidence="5" id="KW-0411">Iron-sulfur</keyword>
<dbReference type="Pfam" id="PF04055">
    <property type="entry name" value="Radical_SAM"/>
    <property type="match status" value="1"/>
</dbReference>
<protein>
    <submittedName>
        <fullName evidence="8">Radical SAM protein</fullName>
    </submittedName>
</protein>
<dbReference type="Pfam" id="PF13186">
    <property type="entry name" value="SPASM"/>
    <property type="match status" value="1"/>
</dbReference>
<evidence type="ECO:0000256" key="2">
    <source>
        <dbReference type="ARBA" id="ARBA00022691"/>
    </source>
</evidence>
<evidence type="ECO:0000256" key="1">
    <source>
        <dbReference type="ARBA" id="ARBA00001966"/>
    </source>
</evidence>
<dbReference type="EMBL" id="LNQR01000087">
    <property type="protein sequence ID" value="KWT82523.1"/>
    <property type="molecule type" value="Genomic_DNA"/>
</dbReference>
<evidence type="ECO:0000256" key="5">
    <source>
        <dbReference type="ARBA" id="ARBA00023014"/>
    </source>
</evidence>
<dbReference type="InterPro" id="IPR007197">
    <property type="entry name" value="rSAM"/>
</dbReference>
<proteinExistence type="predicted"/>
<dbReference type="Gene3D" id="3.20.20.70">
    <property type="entry name" value="Aldolase class I"/>
    <property type="match status" value="1"/>
</dbReference>
<comment type="caution">
    <text evidence="8">The sequence shown here is derived from an EMBL/GenBank/DDBJ whole genome shotgun (WGS) entry which is preliminary data.</text>
</comment>
<evidence type="ECO:0000313" key="9">
    <source>
        <dbReference type="Proteomes" id="UP000060487"/>
    </source>
</evidence>
<comment type="cofactor">
    <cofactor evidence="1">
        <name>[4Fe-4S] cluster</name>
        <dbReference type="ChEBI" id="CHEBI:49883"/>
    </cofactor>
</comment>
<dbReference type="Proteomes" id="UP000060487">
    <property type="component" value="Unassembled WGS sequence"/>
</dbReference>
<dbReference type="InterPro" id="IPR023885">
    <property type="entry name" value="4Fe4S-binding_SPASM_dom"/>
</dbReference>
<evidence type="ECO:0000256" key="3">
    <source>
        <dbReference type="ARBA" id="ARBA00022723"/>
    </source>
</evidence>
<dbReference type="PANTHER" id="PTHR11228">
    <property type="entry name" value="RADICAL SAM DOMAIN PROTEIN"/>
    <property type="match status" value="1"/>
</dbReference>
<dbReference type="PANTHER" id="PTHR11228:SF7">
    <property type="entry name" value="PQQA PEPTIDE CYCLASE"/>
    <property type="match status" value="1"/>
</dbReference>
<organism evidence="8 9">
    <name type="scientific">Candidatus Magnetominusculus xianensis</name>
    <dbReference type="NCBI Taxonomy" id="1748249"/>
    <lineage>
        <taxon>Bacteria</taxon>
        <taxon>Pseudomonadati</taxon>
        <taxon>Nitrospirota</taxon>
        <taxon>Nitrospiria</taxon>
        <taxon>Nitrospirales</taxon>
        <taxon>Nitrospiraceae</taxon>
        <taxon>Candidatus Magnetominusculus</taxon>
    </lineage>
</organism>
<dbReference type="SFLD" id="SFLDG01067">
    <property type="entry name" value="SPASM/twitch_domain_containing"/>
    <property type="match status" value="1"/>
</dbReference>
<evidence type="ECO:0000259" key="6">
    <source>
        <dbReference type="Pfam" id="PF04055"/>
    </source>
</evidence>
<keyword evidence="9" id="KW-1185">Reference proteome</keyword>
<dbReference type="InterPro" id="IPR050377">
    <property type="entry name" value="Radical_SAM_PqqE_MftC-like"/>
</dbReference>